<evidence type="ECO:0000313" key="2">
    <source>
        <dbReference type="EMBL" id="RDK12134.1"/>
    </source>
</evidence>
<feature type="transmembrane region" description="Helical" evidence="1">
    <location>
        <begin position="258"/>
        <end position="279"/>
    </location>
</feature>
<evidence type="ECO:0008006" key="4">
    <source>
        <dbReference type="Google" id="ProtNLM"/>
    </source>
</evidence>
<organism evidence="2 3">
    <name type="scientific">Cupriavidus lacunae</name>
    <dbReference type="NCBI Taxonomy" id="2666307"/>
    <lineage>
        <taxon>Bacteria</taxon>
        <taxon>Pseudomonadati</taxon>
        <taxon>Pseudomonadota</taxon>
        <taxon>Betaproteobacteria</taxon>
        <taxon>Burkholderiales</taxon>
        <taxon>Burkholderiaceae</taxon>
        <taxon>Cupriavidus</taxon>
    </lineage>
</organism>
<dbReference type="Proteomes" id="UP000255165">
    <property type="component" value="Unassembled WGS sequence"/>
</dbReference>
<evidence type="ECO:0000313" key="3">
    <source>
        <dbReference type="Proteomes" id="UP000255165"/>
    </source>
</evidence>
<proteinExistence type="predicted"/>
<sequence length="319" mass="34479">MRAKLAPAYLTLAVAISFVYQEWLILLVALYRFGDLLYEPVFCEKMRNGDARGMLVGSGGRLVVFLLGLMPGFTLGLGPVQTLAILATLNIVMAAWSAGSSWYASIRRVALKGGDFLMGAAACLASLSVNVPRYFLVGAHEGDLAAYSNILTVMMAGTLLFVSFNNMFFARATRVGRDGVVSFFLRSSLLGLLATSLAWLLIVDNYQVAKVLVQFGLGASYLPYAILLPLFWIFYCALYLQNVANCVLIYAGGSRQIFLSNFLLLIFLAIGFMGLPGAISAYRALIIAVAAMGVFLLLIISLAVVRLRSDDGLSRNCAA</sequence>
<keyword evidence="3" id="KW-1185">Reference proteome</keyword>
<dbReference type="EMBL" id="QKWJ01000001">
    <property type="protein sequence ID" value="RDK12134.1"/>
    <property type="molecule type" value="Genomic_DNA"/>
</dbReference>
<feature type="transmembrane region" description="Helical" evidence="1">
    <location>
        <begin position="222"/>
        <end position="251"/>
    </location>
</feature>
<feature type="transmembrane region" description="Helical" evidence="1">
    <location>
        <begin position="54"/>
        <end position="77"/>
    </location>
</feature>
<feature type="transmembrane region" description="Helical" evidence="1">
    <location>
        <begin position="180"/>
        <end position="202"/>
    </location>
</feature>
<name>A0A370P2P3_9BURK</name>
<evidence type="ECO:0000256" key="1">
    <source>
        <dbReference type="SAM" id="Phobius"/>
    </source>
</evidence>
<keyword evidence="1" id="KW-0812">Transmembrane</keyword>
<feature type="transmembrane region" description="Helical" evidence="1">
    <location>
        <begin position="116"/>
        <end position="135"/>
    </location>
</feature>
<dbReference type="AlphaFoldDB" id="A0A370P2P3"/>
<comment type="caution">
    <text evidence="2">The sequence shown here is derived from an EMBL/GenBank/DDBJ whole genome shotgun (WGS) entry which is preliminary data.</text>
</comment>
<reference evidence="2 3" key="1">
    <citation type="submission" date="2018-06" db="EMBL/GenBank/DDBJ databases">
        <authorList>
            <person name="Feng T."/>
            <person name="Jeon C.O."/>
        </authorList>
    </citation>
    <scope>NUCLEOTIDE SEQUENCE [LARGE SCALE GENOMIC DNA]</scope>
    <source>
        <strain evidence="2 3">S23</strain>
    </source>
</reference>
<protein>
    <recommendedName>
        <fullName evidence="4">Polysaccharide biosynthesis protein</fullName>
    </recommendedName>
</protein>
<gene>
    <name evidence="2" type="ORF">DN412_00875</name>
</gene>
<accession>A0A370P2P3</accession>
<feature type="transmembrane region" description="Helical" evidence="1">
    <location>
        <begin position="83"/>
        <end position="104"/>
    </location>
</feature>
<feature type="transmembrane region" description="Helical" evidence="1">
    <location>
        <begin position="147"/>
        <end position="168"/>
    </location>
</feature>
<feature type="transmembrane region" description="Helical" evidence="1">
    <location>
        <begin position="6"/>
        <end position="33"/>
    </location>
</feature>
<keyword evidence="1" id="KW-1133">Transmembrane helix</keyword>
<feature type="transmembrane region" description="Helical" evidence="1">
    <location>
        <begin position="285"/>
        <end position="305"/>
    </location>
</feature>
<keyword evidence="1" id="KW-0472">Membrane</keyword>